<dbReference type="EMBL" id="BSFP01000019">
    <property type="protein sequence ID" value="GLL01880.1"/>
    <property type="molecule type" value="Genomic_DNA"/>
</dbReference>
<evidence type="ECO:0000256" key="1">
    <source>
        <dbReference type="SAM" id="MobiDB-lite"/>
    </source>
</evidence>
<sequence>MERSRLLQCLSADYMRLREVAGSGLTAKVPSCPGWTVADLVRHVGQVYLHKAEVMRIGSWPDPWPPEEVRIESPIALLDRGYGALTHEFSRRGVDSPATTWHRPDQTVKFWMRRMAQETVIHRIDAELAHKIDSAPVPDDLAADGVAEVLELFVGYGSTAWPDDFNQVLADAKGRTIRVDVLSPDATSWLIRADTDRVHVTRSTPDPAPSDPAPAATVSGDPAPLLRWLWARESNSTTDVHSPIEVKGDEEALTELRTLLRAGTQ</sequence>
<feature type="domain" description="Mycothiol-dependent maleylpyruvate isomerase metal-binding" evidence="3">
    <location>
        <begin position="17"/>
        <end position="126"/>
    </location>
</feature>
<feature type="region of interest" description="Disordered" evidence="1">
    <location>
        <begin position="200"/>
        <end position="220"/>
    </location>
</feature>
<keyword evidence="5" id="KW-1185">Reference proteome</keyword>
<dbReference type="PANTHER" id="PTHR40758">
    <property type="entry name" value="CONSERVED PROTEIN"/>
    <property type="match status" value="1"/>
</dbReference>
<name>A0A9W6KKK5_9ACTN</name>
<dbReference type="SUPFAM" id="SSF109854">
    <property type="entry name" value="DinB/YfiT-like putative metalloenzymes"/>
    <property type="match status" value="1"/>
</dbReference>
<evidence type="ECO:0000259" key="3">
    <source>
        <dbReference type="Pfam" id="PF11716"/>
    </source>
</evidence>
<gene>
    <name evidence="4" type="ORF">GCM10017581_036220</name>
</gene>
<dbReference type="PANTHER" id="PTHR40758:SF1">
    <property type="entry name" value="CONSERVED PROTEIN"/>
    <property type="match status" value="1"/>
</dbReference>
<feature type="domain" description="MDMPI C-terminal" evidence="2">
    <location>
        <begin position="140"/>
        <end position="253"/>
    </location>
</feature>
<dbReference type="GO" id="GO:0005886">
    <property type="term" value="C:plasma membrane"/>
    <property type="evidence" value="ECO:0007669"/>
    <property type="project" value="TreeGrafter"/>
</dbReference>
<proteinExistence type="predicted"/>
<dbReference type="Pfam" id="PF11716">
    <property type="entry name" value="MDMPI_N"/>
    <property type="match status" value="1"/>
</dbReference>
<dbReference type="RefSeq" id="WP_261961687.1">
    <property type="nucleotide sequence ID" value="NZ_BAAAXA010000001.1"/>
</dbReference>
<comment type="caution">
    <text evidence="4">The sequence shown here is derived from an EMBL/GenBank/DDBJ whole genome shotgun (WGS) entry which is preliminary data.</text>
</comment>
<dbReference type="Proteomes" id="UP001143480">
    <property type="component" value="Unassembled WGS sequence"/>
</dbReference>
<dbReference type="InterPro" id="IPR024344">
    <property type="entry name" value="MDMPI_metal-binding"/>
</dbReference>
<evidence type="ECO:0008006" key="6">
    <source>
        <dbReference type="Google" id="ProtNLM"/>
    </source>
</evidence>
<evidence type="ECO:0000313" key="5">
    <source>
        <dbReference type="Proteomes" id="UP001143480"/>
    </source>
</evidence>
<dbReference type="Pfam" id="PF07398">
    <property type="entry name" value="MDMPI_C"/>
    <property type="match status" value="1"/>
</dbReference>
<protein>
    <recommendedName>
        <fullName evidence="6">Maleylpyruvate isomerase family mycothiol-dependent enzyme</fullName>
    </recommendedName>
</protein>
<reference evidence="4" key="1">
    <citation type="journal article" date="2014" name="Int. J. Syst. Evol. Microbiol.">
        <title>Complete genome sequence of Corynebacterium casei LMG S-19264T (=DSM 44701T), isolated from a smear-ripened cheese.</title>
        <authorList>
            <consortium name="US DOE Joint Genome Institute (JGI-PGF)"/>
            <person name="Walter F."/>
            <person name="Albersmeier A."/>
            <person name="Kalinowski J."/>
            <person name="Ruckert C."/>
        </authorList>
    </citation>
    <scope>NUCLEOTIDE SEQUENCE</scope>
    <source>
        <strain evidence="4">VKM Ac-1321</strain>
    </source>
</reference>
<accession>A0A9W6KKK5</accession>
<dbReference type="GO" id="GO:0046872">
    <property type="term" value="F:metal ion binding"/>
    <property type="evidence" value="ECO:0007669"/>
    <property type="project" value="InterPro"/>
</dbReference>
<dbReference type="InterPro" id="IPR034660">
    <property type="entry name" value="DinB/YfiT-like"/>
</dbReference>
<evidence type="ECO:0000259" key="2">
    <source>
        <dbReference type="Pfam" id="PF07398"/>
    </source>
</evidence>
<dbReference type="AlphaFoldDB" id="A0A9W6KKK5"/>
<dbReference type="InterPro" id="IPR010872">
    <property type="entry name" value="MDMPI_C-term_domain"/>
</dbReference>
<reference evidence="4" key="2">
    <citation type="submission" date="2023-01" db="EMBL/GenBank/DDBJ databases">
        <authorList>
            <person name="Sun Q."/>
            <person name="Evtushenko L."/>
        </authorList>
    </citation>
    <scope>NUCLEOTIDE SEQUENCE</scope>
    <source>
        <strain evidence="4">VKM Ac-1321</strain>
    </source>
</reference>
<evidence type="ECO:0000313" key="4">
    <source>
        <dbReference type="EMBL" id="GLL01880.1"/>
    </source>
</evidence>
<organism evidence="4 5">
    <name type="scientific">Dactylosporangium matsuzakiense</name>
    <dbReference type="NCBI Taxonomy" id="53360"/>
    <lineage>
        <taxon>Bacteria</taxon>
        <taxon>Bacillati</taxon>
        <taxon>Actinomycetota</taxon>
        <taxon>Actinomycetes</taxon>
        <taxon>Micromonosporales</taxon>
        <taxon>Micromonosporaceae</taxon>
        <taxon>Dactylosporangium</taxon>
    </lineage>
</organism>